<dbReference type="GO" id="GO:0003676">
    <property type="term" value="F:nucleic acid binding"/>
    <property type="evidence" value="ECO:0007669"/>
    <property type="project" value="InterPro"/>
</dbReference>
<keyword evidence="10 13" id="KW-0234">DNA repair</keyword>
<evidence type="ECO:0000256" key="10">
    <source>
        <dbReference type="ARBA" id="ARBA00023204"/>
    </source>
</evidence>
<comment type="subcellular location">
    <subcellularLocation>
        <location evidence="1 13">Cytoplasm</location>
    </subcellularLocation>
</comment>
<dbReference type="InterPro" id="IPR011335">
    <property type="entry name" value="Restrct_endonuc-II-like"/>
</dbReference>
<dbReference type="GO" id="GO:0008821">
    <property type="term" value="F:crossover junction DNA endonuclease activity"/>
    <property type="evidence" value="ECO:0007669"/>
    <property type="project" value="UniProtKB-EC"/>
</dbReference>
<keyword evidence="8 13" id="KW-0460">Magnesium</keyword>
<keyword evidence="4 13" id="KW-0479">Metal-binding</keyword>
<dbReference type="KEGG" id="lji:ELX58_05260"/>
<keyword evidence="16" id="KW-1185">Reference proteome</keyword>
<evidence type="ECO:0000256" key="11">
    <source>
        <dbReference type="ARBA" id="ARBA00023447"/>
    </source>
</evidence>
<dbReference type="PIRSF" id="PIRSF037785">
    <property type="entry name" value="RecU"/>
    <property type="match status" value="1"/>
</dbReference>
<evidence type="ECO:0000256" key="8">
    <source>
        <dbReference type="ARBA" id="ARBA00022842"/>
    </source>
</evidence>
<reference evidence="16" key="1">
    <citation type="submission" date="2018-12" db="EMBL/GenBank/DDBJ databases">
        <title>A new species of lactobacillus.</title>
        <authorList>
            <person name="Jian Y."/>
            <person name="Xin L."/>
            <person name="Hong Z.J."/>
            <person name="Ming L.Z."/>
            <person name="Hong X.Z."/>
        </authorList>
    </citation>
    <scope>NUCLEOTIDE SEQUENCE [LARGE SCALE GENOMIC DNA]</scope>
    <source>
        <strain evidence="16">HSLZ-75</strain>
    </source>
</reference>
<protein>
    <recommendedName>
        <fullName evidence="12 13">Holliday junction resolvase RecU</fullName>
        <ecNumber evidence="13 14">3.1.21.10</ecNumber>
    </recommendedName>
    <alternativeName>
        <fullName evidence="13">Recombination protein U homolog</fullName>
    </alternativeName>
</protein>
<dbReference type="RefSeq" id="WP_133442107.1">
    <property type="nucleotide sequence ID" value="NZ_CP034726.1"/>
</dbReference>
<evidence type="ECO:0000256" key="4">
    <source>
        <dbReference type="ARBA" id="ARBA00022723"/>
    </source>
</evidence>
<feature type="binding site" evidence="13">
    <location>
        <position position="89"/>
    </location>
    <ligand>
        <name>Mg(2+)</name>
        <dbReference type="ChEBI" id="CHEBI:18420"/>
    </ligand>
</feature>
<keyword evidence="6 13" id="KW-0227">DNA damage</keyword>
<evidence type="ECO:0000256" key="9">
    <source>
        <dbReference type="ARBA" id="ARBA00023172"/>
    </source>
</evidence>
<dbReference type="EMBL" id="CP034726">
    <property type="protein sequence ID" value="QBP18548.1"/>
    <property type="molecule type" value="Genomic_DNA"/>
</dbReference>
<evidence type="ECO:0000256" key="2">
    <source>
        <dbReference type="ARBA" id="ARBA00022490"/>
    </source>
</evidence>
<comment type="similarity">
    <text evidence="11 13">Belongs to the RecU family.</text>
</comment>
<dbReference type="HAMAP" id="MF_00130">
    <property type="entry name" value="RecU"/>
    <property type="match status" value="1"/>
</dbReference>
<dbReference type="EC" id="3.1.21.10" evidence="13 14"/>
<feature type="binding site" evidence="13">
    <location>
        <position position="91"/>
    </location>
    <ligand>
        <name>Mg(2+)</name>
        <dbReference type="ChEBI" id="CHEBI:18420"/>
    </ligand>
</feature>
<dbReference type="OrthoDB" id="9783592at2"/>
<evidence type="ECO:0000313" key="15">
    <source>
        <dbReference type="EMBL" id="QBP18548.1"/>
    </source>
</evidence>
<dbReference type="InterPro" id="IPR011856">
    <property type="entry name" value="tRNA_endonuc-like_dom_sf"/>
</dbReference>
<keyword evidence="2 13" id="KW-0963">Cytoplasm</keyword>
<comment type="catalytic activity">
    <reaction evidence="13">
        <text>Endonucleolytic cleavage at a junction such as a reciprocal single-stranded crossover between two homologous DNA duplexes (Holliday junction).</text>
        <dbReference type="EC" id="3.1.21.10"/>
    </reaction>
</comment>
<evidence type="ECO:0000313" key="16">
    <source>
        <dbReference type="Proteomes" id="UP000294321"/>
    </source>
</evidence>
<organism evidence="15 16">
    <name type="scientific">Acetilactobacillus jinshanensis</name>
    <dbReference type="NCBI Taxonomy" id="1720083"/>
    <lineage>
        <taxon>Bacteria</taxon>
        <taxon>Bacillati</taxon>
        <taxon>Bacillota</taxon>
        <taxon>Bacilli</taxon>
        <taxon>Lactobacillales</taxon>
        <taxon>Lactobacillaceae</taxon>
        <taxon>Acetilactobacillus</taxon>
    </lineage>
</organism>
<evidence type="ECO:0000256" key="7">
    <source>
        <dbReference type="ARBA" id="ARBA00022801"/>
    </source>
</evidence>
<feature type="site" description="Transition state stabilizer" evidence="13">
    <location>
        <position position="106"/>
    </location>
</feature>
<accession>A0A4P6ZLI3</accession>
<dbReference type="GO" id="GO:0006310">
    <property type="term" value="P:DNA recombination"/>
    <property type="evidence" value="ECO:0007669"/>
    <property type="project" value="UniProtKB-UniRule"/>
</dbReference>
<keyword evidence="7 13" id="KW-0378">Hydrolase</keyword>
<dbReference type="GO" id="GO:0007059">
    <property type="term" value="P:chromosome segregation"/>
    <property type="evidence" value="ECO:0007669"/>
    <property type="project" value="UniProtKB-UniRule"/>
</dbReference>
<keyword evidence="3 13" id="KW-0540">Nuclease</keyword>
<dbReference type="SUPFAM" id="SSF52980">
    <property type="entry name" value="Restriction endonuclease-like"/>
    <property type="match status" value="1"/>
</dbReference>
<evidence type="ECO:0000256" key="3">
    <source>
        <dbReference type="ARBA" id="ARBA00022722"/>
    </source>
</evidence>
<dbReference type="Pfam" id="PF03838">
    <property type="entry name" value="RecU"/>
    <property type="match status" value="1"/>
</dbReference>
<dbReference type="NCBIfam" id="NF002584">
    <property type="entry name" value="PRK02234.1-5"/>
    <property type="match status" value="1"/>
</dbReference>
<feature type="binding site" evidence="13">
    <location>
        <position position="104"/>
    </location>
    <ligand>
        <name>Mg(2+)</name>
        <dbReference type="ChEBI" id="CHEBI:18420"/>
    </ligand>
</feature>
<dbReference type="CDD" id="cd22354">
    <property type="entry name" value="RecU-like"/>
    <property type="match status" value="1"/>
</dbReference>
<evidence type="ECO:0000256" key="14">
    <source>
        <dbReference type="NCBIfam" id="TIGR00648"/>
    </source>
</evidence>
<dbReference type="InterPro" id="IPR004612">
    <property type="entry name" value="Resolv_RecU"/>
</dbReference>
<dbReference type="Gene3D" id="3.40.1350.10">
    <property type="match status" value="1"/>
</dbReference>
<gene>
    <name evidence="13 15" type="primary">recU</name>
    <name evidence="15" type="ORF">ELX58_05260</name>
</gene>
<sequence>MTITKINYPNGMGYSRYHPQHLNHKHRLTTFGDRGMSLEHEINKSNAYYLAKGIAVVHKKPTPISIVKVDYPKRSAAVIREAYFSKASTTDYNGVYKGHYIDFDAKETKNKTAFPLRNFHRHQVEHMRECVRQGGICFGLIKFVKTNEIYVFKATDLFSYWDAQYHGGRKSIPKKVIDQRGYKIPYRLEPLIPYLDGVNKIIHI</sequence>
<keyword evidence="9 13" id="KW-0233">DNA recombination</keyword>
<name>A0A4P6ZLI3_9LACO</name>
<evidence type="ECO:0000256" key="12">
    <source>
        <dbReference type="ARBA" id="ARBA00029523"/>
    </source>
</evidence>
<evidence type="ECO:0000256" key="1">
    <source>
        <dbReference type="ARBA" id="ARBA00004496"/>
    </source>
</evidence>
<dbReference type="GO" id="GO:0005737">
    <property type="term" value="C:cytoplasm"/>
    <property type="evidence" value="ECO:0007669"/>
    <property type="project" value="UniProtKB-SubCell"/>
</dbReference>
<evidence type="ECO:0000256" key="6">
    <source>
        <dbReference type="ARBA" id="ARBA00022763"/>
    </source>
</evidence>
<comment type="cofactor">
    <cofactor evidence="13">
        <name>Mg(2+)</name>
        <dbReference type="ChEBI" id="CHEBI:18420"/>
    </cofactor>
    <text evidence="13">Binds 1 Mg(2+) ion per subunit.</text>
</comment>
<dbReference type="GO" id="GO:0006281">
    <property type="term" value="P:DNA repair"/>
    <property type="evidence" value="ECO:0007669"/>
    <property type="project" value="UniProtKB-UniRule"/>
</dbReference>
<dbReference type="NCBIfam" id="TIGR00648">
    <property type="entry name" value="recU"/>
    <property type="match status" value="1"/>
</dbReference>
<evidence type="ECO:0000256" key="13">
    <source>
        <dbReference type="HAMAP-Rule" id="MF_00130"/>
    </source>
</evidence>
<dbReference type="GO" id="GO:0000287">
    <property type="term" value="F:magnesium ion binding"/>
    <property type="evidence" value="ECO:0007669"/>
    <property type="project" value="UniProtKB-UniRule"/>
</dbReference>
<keyword evidence="5 13" id="KW-0255">Endonuclease</keyword>
<dbReference type="AlphaFoldDB" id="A0A4P6ZLI3"/>
<comment type="function">
    <text evidence="13">Endonuclease that resolves Holliday junction intermediates in genetic recombination. Cleaves mobile four-strand junctions by introducing symmetrical nicks in paired strands. Promotes annealing of linear ssDNA with homologous dsDNA. Required for DNA repair, homologous recombination and chromosome segregation.</text>
</comment>
<dbReference type="Proteomes" id="UP000294321">
    <property type="component" value="Chromosome"/>
</dbReference>
<evidence type="ECO:0000256" key="5">
    <source>
        <dbReference type="ARBA" id="ARBA00022759"/>
    </source>
</evidence>
<feature type="binding site" evidence="13">
    <location>
        <position position="123"/>
    </location>
    <ligand>
        <name>Mg(2+)</name>
        <dbReference type="ChEBI" id="CHEBI:18420"/>
    </ligand>
</feature>
<proteinExistence type="inferred from homology"/>